<evidence type="ECO:0000313" key="2">
    <source>
        <dbReference type="Proteomes" id="UP000177025"/>
    </source>
</evidence>
<proteinExistence type="predicted"/>
<dbReference type="EMBL" id="MEUM01000020">
    <property type="protein sequence ID" value="OGC43451.1"/>
    <property type="molecule type" value="Genomic_DNA"/>
</dbReference>
<comment type="caution">
    <text evidence="1">The sequence shown here is derived from an EMBL/GenBank/DDBJ whole genome shotgun (WGS) entry which is preliminary data.</text>
</comment>
<organism evidence="1 2">
    <name type="scientific">candidate division WOR-3 bacterium RBG_13_43_14</name>
    <dbReference type="NCBI Taxonomy" id="1802590"/>
    <lineage>
        <taxon>Bacteria</taxon>
        <taxon>Bacteria division WOR-3</taxon>
    </lineage>
</organism>
<gene>
    <name evidence="1" type="ORF">A2Y85_07825</name>
</gene>
<sequence length="209" mass="24007">MKRSIILIWLFVLPCFLSAINPIHTDLVSGHAGYPFNYGMAVLGIRAFPFSKSPLFLSRLGFEYYIEYGSAVYYEKNATKYHNIDFFPYRVMVLLFPSSVLKVGSKHPFYSFIYAGGEIFAWGHKENDQVYRWGGGDVRSMYGGVCLSFRGVLEMNVVYNKIRIEDHLGVNQYGDFIEYVPDRKSSNVGFFLQLNIGTALLEWIKPSRK</sequence>
<evidence type="ECO:0000313" key="1">
    <source>
        <dbReference type="EMBL" id="OGC43451.1"/>
    </source>
</evidence>
<protein>
    <submittedName>
        <fullName evidence="1">Uncharacterized protein</fullName>
    </submittedName>
</protein>
<dbReference type="AlphaFoldDB" id="A0A1F4UEV7"/>
<name>A0A1F4UEV7_UNCW3</name>
<dbReference type="Proteomes" id="UP000177025">
    <property type="component" value="Unassembled WGS sequence"/>
</dbReference>
<reference evidence="1 2" key="1">
    <citation type="journal article" date="2016" name="Nat. Commun.">
        <title>Thousands of microbial genomes shed light on interconnected biogeochemical processes in an aquifer system.</title>
        <authorList>
            <person name="Anantharaman K."/>
            <person name="Brown C.T."/>
            <person name="Hug L.A."/>
            <person name="Sharon I."/>
            <person name="Castelle C.J."/>
            <person name="Probst A.J."/>
            <person name="Thomas B.C."/>
            <person name="Singh A."/>
            <person name="Wilkins M.J."/>
            <person name="Karaoz U."/>
            <person name="Brodie E.L."/>
            <person name="Williams K.H."/>
            <person name="Hubbard S.S."/>
            <person name="Banfield J.F."/>
        </authorList>
    </citation>
    <scope>NUCLEOTIDE SEQUENCE [LARGE SCALE GENOMIC DNA]</scope>
</reference>
<accession>A0A1F4UEV7</accession>